<organism evidence="1 2">
    <name type="scientific">Melastoma candidum</name>
    <dbReference type="NCBI Taxonomy" id="119954"/>
    <lineage>
        <taxon>Eukaryota</taxon>
        <taxon>Viridiplantae</taxon>
        <taxon>Streptophyta</taxon>
        <taxon>Embryophyta</taxon>
        <taxon>Tracheophyta</taxon>
        <taxon>Spermatophyta</taxon>
        <taxon>Magnoliopsida</taxon>
        <taxon>eudicotyledons</taxon>
        <taxon>Gunneridae</taxon>
        <taxon>Pentapetalae</taxon>
        <taxon>rosids</taxon>
        <taxon>malvids</taxon>
        <taxon>Myrtales</taxon>
        <taxon>Melastomataceae</taxon>
        <taxon>Melastomatoideae</taxon>
        <taxon>Melastomateae</taxon>
        <taxon>Melastoma</taxon>
    </lineage>
</organism>
<evidence type="ECO:0000313" key="2">
    <source>
        <dbReference type="Proteomes" id="UP001057402"/>
    </source>
</evidence>
<reference evidence="2" key="1">
    <citation type="journal article" date="2023" name="Front. Plant Sci.">
        <title>Chromosomal-level genome assembly of Melastoma candidum provides insights into trichome evolution.</title>
        <authorList>
            <person name="Zhong Y."/>
            <person name="Wu W."/>
            <person name="Sun C."/>
            <person name="Zou P."/>
            <person name="Liu Y."/>
            <person name="Dai S."/>
            <person name="Zhou R."/>
        </authorList>
    </citation>
    <scope>NUCLEOTIDE SEQUENCE [LARGE SCALE GENOMIC DNA]</scope>
</reference>
<protein>
    <submittedName>
        <fullName evidence="1">Uncharacterized protein</fullName>
    </submittedName>
</protein>
<evidence type="ECO:0000313" key="1">
    <source>
        <dbReference type="EMBL" id="KAI4379542.1"/>
    </source>
</evidence>
<dbReference type="Proteomes" id="UP001057402">
    <property type="component" value="Chromosome 3"/>
</dbReference>
<sequence length="220" mass="25044">MPPHFSLGRNRKLQGLANATVKLWETSAIAKIAIKRCVANTCNDREWLKRLSFRFGVFPQIAVAKVMHIFLGIRSEKDIVHSHGTLAETQAATSRWGKELSNEDIQQIRTCKEEGEEGRDCTSQRRREVFYCTIENAHLHWKHRELVKLNALRLSPLRVTGEHKKEMRNNNEIDAERVSESLEASSSISKFSEDEGEEAHLKVYGSGVEDSSADYDPPVQ</sequence>
<name>A0ACB9RKI6_9MYRT</name>
<accession>A0ACB9RKI6</accession>
<keyword evidence="2" id="KW-1185">Reference proteome</keyword>
<proteinExistence type="predicted"/>
<dbReference type="EMBL" id="CM042882">
    <property type="protein sequence ID" value="KAI4379542.1"/>
    <property type="molecule type" value="Genomic_DNA"/>
</dbReference>
<gene>
    <name evidence="1" type="ORF">MLD38_005824</name>
</gene>
<comment type="caution">
    <text evidence="1">The sequence shown here is derived from an EMBL/GenBank/DDBJ whole genome shotgun (WGS) entry which is preliminary data.</text>
</comment>